<dbReference type="GO" id="GO:0000105">
    <property type="term" value="P:L-histidine biosynthetic process"/>
    <property type="evidence" value="ECO:0007669"/>
    <property type="project" value="UniProtKB-UniRule"/>
</dbReference>
<evidence type="ECO:0000256" key="1">
    <source>
        <dbReference type="ARBA" id="ARBA00000915"/>
    </source>
</evidence>
<comment type="cofactor">
    <cofactor evidence="2 18">
        <name>Mg(2+)</name>
        <dbReference type="ChEBI" id="CHEBI:18420"/>
    </cofactor>
</comment>
<evidence type="ECO:0000256" key="14">
    <source>
        <dbReference type="ARBA" id="ARBA00022840"/>
    </source>
</evidence>
<dbReference type="NCBIfam" id="TIGR00070">
    <property type="entry name" value="hisG"/>
    <property type="match status" value="1"/>
</dbReference>
<organism evidence="21 22">
    <name type="scientific">Povalibacter uvarum</name>
    <dbReference type="NCBI Taxonomy" id="732238"/>
    <lineage>
        <taxon>Bacteria</taxon>
        <taxon>Pseudomonadati</taxon>
        <taxon>Pseudomonadota</taxon>
        <taxon>Gammaproteobacteria</taxon>
        <taxon>Steroidobacterales</taxon>
        <taxon>Steroidobacteraceae</taxon>
        <taxon>Povalibacter</taxon>
    </lineage>
</organism>
<keyword evidence="14 18" id="KW-0067">ATP-binding</keyword>
<comment type="caution">
    <text evidence="21">The sequence shown here is derived from an EMBL/GenBank/DDBJ whole genome shotgun (WGS) entry which is preliminary data.</text>
</comment>
<comment type="activity regulation">
    <text evidence="18">Feedback inhibited by histidine.</text>
</comment>
<evidence type="ECO:0000256" key="16">
    <source>
        <dbReference type="ARBA" id="ARBA00023102"/>
    </source>
</evidence>
<evidence type="ECO:0000256" key="3">
    <source>
        <dbReference type="ARBA" id="ARBA00004496"/>
    </source>
</evidence>
<dbReference type="InterPro" id="IPR001348">
    <property type="entry name" value="ATP_PRibTrfase_HisG"/>
</dbReference>
<protein>
    <recommendedName>
        <fullName evidence="7 18">ATP phosphoribosyltransferase</fullName>
        <shortName evidence="18">ATP-PRT</shortName>
        <shortName evidence="18">ATP-PRTase</shortName>
        <ecNumber evidence="6 18">2.4.2.17</ecNumber>
    </recommendedName>
</protein>
<evidence type="ECO:0000256" key="6">
    <source>
        <dbReference type="ARBA" id="ARBA00011946"/>
    </source>
</evidence>
<comment type="function">
    <text evidence="17 18">Catalyzes the condensation of ATP and 5-phosphoribose 1-diphosphate to form N'-(5'-phosphoribosyl)-ATP (PR-ATP). Has a crucial role in the pathway because the rate of histidine biosynthesis seems to be controlled primarily by regulation of HisG enzymatic activity.</text>
</comment>
<comment type="similarity">
    <text evidence="5 18">Belongs to the ATP phosphoribosyltransferase family. Long subfamily.</text>
</comment>
<evidence type="ECO:0000256" key="13">
    <source>
        <dbReference type="ARBA" id="ARBA00022741"/>
    </source>
</evidence>
<dbReference type="Pfam" id="PF08029">
    <property type="entry name" value="HisG_C"/>
    <property type="match status" value="1"/>
</dbReference>
<evidence type="ECO:0000256" key="4">
    <source>
        <dbReference type="ARBA" id="ARBA00004667"/>
    </source>
</evidence>
<evidence type="ECO:0000256" key="7">
    <source>
        <dbReference type="ARBA" id="ARBA00020998"/>
    </source>
</evidence>
<reference evidence="21 22" key="1">
    <citation type="submission" date="2020-08" db="EMBL/GenBank/DDBJ databases">
        <title>Genomic Encyclopedia of Type Strains, Phase IV (KMG-IV): sequencing the most valuable type-strain genomes for metagenomic binning, comparative biology and taxonomic classification.</title>
        <authorList>
            <person name="Goeker M."/>
        </authorList>
    </citation>
    <scope>NUCLEOTIDE SEQUENCE [LARGE SCALE GENOMIC DNA]</scope>
    <source>
        <strain evidence="21 22">DSM 26723</strain>
    </source>
</reference>
<evidence type="ECO:0000256" key="11">
    <source>
        <dbReference type="ARBA" id="ARBA00022679"/>
    </source>
</evidence>
<evidence type="ECO:0000256" key="12">
    <source>
        <dbReference type="ARBA" id="ARBA00022723"/>
    </source>
</evidence>
<dbReference type="AlphaFoldDB" id="A0A841HJ43"/>
<accession>A0A841HJ43</accession>
<evidence type="ECO:0000256" key="15">
    <source>
        <dbReference type="ARBA" id="ARBA00022842"/>
    </source>
</evidence>
<proteinExistence type="inferred from homology"/>
<dbReference type="NCBIfam" id="TIGR03455">
    <property type="entry name" value="HisG_C-term"/>
    <property type="match status" value="1"/>
</dbReference>
<dbReference type="InterPro" id="IPR015867">
    <property type="entry name" value="N-reg_PII/ATP_PRibTrfase_C"/>
</dbReference>
<evidence type="ECO:0000256" key="2">
    <source>
        <dbReference type="ARBA" id="ARBA00001946"/>
    </source>
</evidence>
<evidence type="ECO:0000256" key="8">
    <source>
        <dbReference type="ARBA" id="ARBA00022490"/>
    </source>
</evidence>
<dbReference type="EC" id="2.4.2.17" evidence="6 18"/>
<keyword evidence="8 18" id="KW-0963">Cytoplasm</keyword>
<feature type="domain" description="ATP phosphoribosyltransferase catalytic" evidence="19">
    <location>
        <begin position="54"/>
        <end position="218"/>
    </location>
</feature>
<dbReference type="PROSITE" id="PS01316">
    <property type="entry name" value="ATP_P_PHORIBOSYLTR"/>
    <property type="match status" value="1"/>
</dbReference>
<keyword evidence="15 18" id="KW-0460">Magnesium</keyword>
<keyword evidence="10 18" id="KW-0328">Glycosyltransferase</keyword>
<dbReference type="PANTHER" id="PTHR21403">
    <property type="entry name" value="ATP PHOSPHORIBOSYLTRANSFERASE ATP-PRTASE"/>
    <property type="match status" value="1"/>
</dbReference>
<dbReference type="FunFam" id="3.30.70.120:FF:000002">
    <property type="entry name" value="ATP phosphoribosyltransferase"/>
    <property type="match status" value="1"/>
</dbReference>
<dbReference type="InterPro" id="IPR013820">
    <property type="entry name" value="ATP_PRibTrfase_cat"/>
</dbReference>
<evidence type="ECO:0000256" key="18">
    <source>
        <dbReference type="HAMAP-Rule" id="MF_00079"/>
    </source>
</evidence>
<keyword evidence="22" id="KW-1185">Reference proteome</keyword>
<evidence type="ECO:0000256" key="17">
    <source>
        <dbReference type="ARBA" id="ARBA00024861"/>
    </source>
</evidence>
<dbReference type="FunFam" id="3.40.190.10:FF:000008">
    <property type="entry name" value="ATP phosphoribosyltransferase"/>
    <property type="match status" value="1"/>
</dbReference>
<dbReference type="Proteomes" id="UP000588068">
    <property type="component" value="Unassembled WGS sequence"/>
</dbReference>
<feature type="domain" description="Histidine biosynthesis HisG C-terminal" evidence="20">
    <location>
        <begin position="225"/>
        <end position="296"/>
    </location>
</feature>
<dbReference type="RefSeq" id="WP_184329810.1">
    <property type="nucleotide sequence ID" value="NZ_JACHHZ010000001.1"/>
</dbReference>
<dbReference type="Gene3D" id="3.40.190.10">
    <property type="entry name" value="Periplasmic binding protein-like II"/>
    <property type="match status" value="2"/>
</dbReference>
<evidence type="ECO:0000313" key="22">
    <source>
        <dbReference type="Proteomes" id="UP000588068"/>
    </source>
</evidence>
<evidence type="ECO:0000256" key="9">
    <source>
        <dbReference type="ARBA" id="ARBA00022605"/>
    </source>
</evidence>
<dbReference type="GO" id="GO:0005524">
    <property type="term" value="F:ATP binding"/>
    <property type="evidence" value="ECO:0007669"/>
    <property type="project" value="UniProtKB-KW"/>
</dbReference>
<keyword evidence="16 18" id="KW-0368">Histidine biosynthesis</keyword>
<comment type="subcellular location">
    <subcellularLocation>
        <location evidence="3 18">Cytoplasm</location>
    </subcellularLocation>
</comment>
<evidence type="ECO:0000256" key="5">
    <source>
        <dbReference type="ARBA" id="ARBA00007955"/>
    </source>
</evidence>
<evidence type="ECO:0000259" key="20">
    <source>
        <dbReference type="Pfam" id="PF08029"/>
    </source>
</evidence>
<keyword evidence="11 18" id="KW-0808">Transferase</keyword>
<name>A0A841HJ43_9GAMM</name>
<sequence>MDKSSRLKVALQKSGRLTENSLDLLARCGLKYSRGKDQLMCYGENMPLDVLFVRDDDIPDLVQQDVCDLGIVGLNVIEEKRLSFQTRGVSPLFEQVMVLDYGKCRLSIAVPDGTEYKDASSLRGKRIATTYPNILARFLRERDVQAEVVTMSGAVEIAPRLGRADFICDLVSTGSTLIANHLSEAETVMESQAAIISTPVPVTMEKQEWIHRLTMRIDGVQQVKESKYIMLHAPREKLAEIRKLLPGSESPTIMPLDGAGDKVAVHAVCRENVFWETLEGLKGAGASAILVLPVEKMLA</sequence>
<dbReference type="PANTHER" id="PTHR21403:SF8">
    <property type="entry name" value="ATP PHOSPHORIBOSYLTRANSFERASE"/>
    <property type="match status" value="1"/>
</dbReference>
<evidence type="ECO:0000256" key="10">
    <source>
        <dbReference type="ARBA" id="ARBA00022676"/>
    </source>
</evidence>
<dbReference type="SUPFAM" id="SSF54913">
    <property type="entry name" value="GlnB-like"/>
    <property type="match status" value="1"/>
</dbReference>
<evidence type="ECO:0000313" key="21">
    <source>
        <dbReference type="EMBL" id="MBB6092055.1"/>
    </source>
</evidence>
<dbReference type="SUPFAM" id="SSF53850">
    <property type="entry name" value="Periplasmic binding protein-like II"/>
    <property type="match status" value="1"/>
</dbReference>
<evidence type="ECO:0000259" key="19">
    <source>
        <dbReference type="Pfam" id="PF01634"/>
    </source>
</evidence>
<dbReference type="InterPro" id="IPR018198">
    <property type="entry name" value="ATP_PRibTrfase_CS"/>
</dbReference>
<dbReference type="HAMAP" id="MF_00079">
    <property type="entry name" value="HisG_Long"/>
    <property type="match status" value="1"/>
</dbReference>
<keyword evidence="13 18" id="KW-0547">Nucleotide-binding</keyword>
<gene>
    <name evidence="18" type="primary">hisG</name>
    <name evidence="21" type="ORF">HNQ60_000901</name>
</gene>
<dbReference type="Pfam" id="PF01634">
    <property type="entry name" value="HisG"/>
    <property type="match status" value="1"/>
</dbReference>
<keyword evidence="9 18" id="KW-0028">Amino-acid biosynthesis</keyword>
<dbReference type="GO" id="GO:0005737">
    <property type="term" value="C:cytoplasm"/>
    <property type="evidence" value="ECO:0007669"/>
    <property type="project" value="UniProtKB-SubCell"/>
</dbReference>
<dbReference type="InterPro" id="IPR020621">
    <property type="entry name" value="ATP-PRT_HisG_long"/>
</dbReference>
<dbReference type="EMBL" id="JACHHZ010000001">
    <property type="protein sequence ID" value="MBB6092055.1"/>
    <property type="molecule type" value="Genomic_DNA"/>
</dbReference>
<dbReference type="InterPro" id="IPR011322">
    <property type="entry name" value="N-reg_PII-like_a/b"/>
</dbReference>
<dbReference type="GO" id="GO:0000287">
    <property type="term" value="F:magnesium ion binding"/>
    <property type="evidence" value="ECO:0007669"/>
    <property type="project" value="UniProtKB-UniRule"/>
</dbReference>
<dbReference type="Gene3D" id="3.30.70.120">
    <property type="match status" value="1"/>
</dbReference>
<keyword evidence="12 18" id="KW-0479">Metal-binding</keyword>
<comment type="catalytic activity">
    <reaction evidence="1 18">
        <text>1-(5-phospho-beta-D-ribosyl)-ATP + diphosphate = 5-phospho-alpha-D-ribose 1-diphosphate + ATP</text>
        <dbReference type="Rhea" id="RHEA:18473"/>
        <dbReference type="ChEBI" id="CHEBI:30616"/>
        <dbReference type="ChEBI" id="CHEBI:33019"/>
        <dbReference type="ChEBI" id="CHEBI:58017"/>
        <dbReference type="ChEBI" id="CHEBI:73183"/>
        <dbReference type="EC" id="2.4.2.17"/>
    </reaction>
</comment>
<comment type="pathway">
    <text evidence="4 18">Amino-acid biosynthesis; L-histidine biosynthesis; L-histidine from 5-phospho-alpha-D-ribose 1-diphosphate: step 1/9.</text>
</comment>
<dbReference type="InterPro" id="IPR013115">
    <property type="entry name" value="HisG_C"/>
</dbReference>
<dbReference type="UniPathway" id="UPA00031">
    <property type="reaction ID" value="UER00006"/>
</dbReference>
<dbReference type="GO" id="GO:0003879">
    <property type="term" value="F:ATP phosphoribosyltransferase activity"/>
    <property type="evidence" value="ECO:0007669"/>
    <property type="project" value="UniProtKB-UniRule"/>
</dbReference>